<dbReference type="AlphaFoldDB" id="K9W864"/>
<evidence type="ECO:0000313" key="1">
    <source>
        <dbReference type="EMBL" id="AFZ16423.1"/>
    </source>
</evidence>
<gene>
    <name evidence="1" type="ORF">Mic7113_0505</name>
</gene>
<dbReference type="Proteomes" id="UP000010471">
    <property type="component" value="Chromosome"/>
</dbReference>
<evidence type="ECO:0008006" key="3">
    <source>
        <dbReference type="Google" id="ProtNLM"/>
    </source>
</evidence>
<reference evidence="1 2" key="1">
    <citation type="submission" date="2012-06" db="EMBL/GenBank/DDBJ databases">
        <title>Finished chromosome of genome of Microcoleus sp. PCC 7113.</title>
        <authorList>
            <consortium name="US DOE Joint Genome Institute"/>
            <person name="Gugger M."/>
            <person name="Coursin T."/>
            <person name="Rippka R."/>
            <person name="Tandeau De Marsac N."/>
            <person name="Huntemann M."/>
            <person name="Wei C.-L."/>
            <person name="Han J."/>
            <person name="Detter J.C."/>
            <person name="Han C."/>
            <person name="Tapia R."/>
            <person name="Chen A."/>
            <person name="Kyrpides N."/>
            <person name="Mavromatis K."/>
            <person name="Markowitz V."/>
            <person name="Szeto E."/>
            <person name="Ivanova N."/>
            <person name="Pagani I."/>
            <person name="Pati A."/>
            <person name="Goodwin L."/>
            <person name="Nordberg H.P."/>
            <person name="Cantor M.N."/>
            <person name="Hua S.X."/>
            <person name="Woyke T."/>
            <person name="Kerfeld C.A."/>
        </authorList>
    </citation>
    <scope>NUCLEOTIDE SEQUENCE [LARGE SCALE GENOMIC DNA]</scope>
    <source>
        <strain evidence="1 2">PCC 7113</strain>
    </source>
</reference>
<proteinExistence type="predicted"/>
<dbReference type="eggNOG" id="COG1595">
    <property type="taxonomic scope" value="Bacteria"/>
</dbReference>
<sequence length="234" mass="27000">MKLKSCITRKPSIWEGNPERSSEEQLPYLVAQACQHPAGSPQRQKNLTKIIRLAANKLWKENTPYYQDALQQTWLYFCHNICEGNTGKPYDPNRGSVLTWLNFYLKQRLRDCYINNQKETLTRVSTPLGQLDSGEINQNVDPIENIPANPDVPPLLEEIRSWAKTDSEGELRRIHIANHPEVTCQVLILRRLPPEASWKNLAAEFNLPVSTLSSFYQRQCLPYLRKFAESQGHL</sequence>
<organism evidence="1 2">
    <name type="scientific">Allocoleopsis franciscana PCC 7113</name>
    <dbReference type="NCBI Taxonomy" id="1173027"/>
    <lineage>
        <taxon>Bacteria</taxon>
        <taxon>Bacillati</taxon>
        <taxon>Cyanobacteriota</taxon>
        <taxon>Cyanophyceae</taxon>
        <taxon>Coleofasciculales</taxon>
        <taxon>Coleofasciculaceae</taxon>
        <taxon>Allocoleopsis</taxon>
        <taxon>Allocoleopsis franciscana</taxon>
    </lineage>
</organism>
<protein>
    <recommendedName>
        <fullName evidence="3">Sigma-70 family RNA polymerase sigma factor</fullName>
    </recommendedName>
</protein>
<dbReference type="STRING" id="1173027.Mic7113_0505"/>
<dbReference type="KEGG" id="mic:Mic7113_0505"/>
<dbReference type="HOGENOM" id="CLU_077415_2_0_3"/>
<keyword evidence="2" id="KW-1185">Reference proteome</keyword>
<dbReference type="RefSeq" id="WP_015180587.1">
    <property type="nucleotide sequence ID" value="NC_019738.1"/>
</dbReference>
<accession>K9W864</accession>
<dbReference type="EMBL" id="CP003630">
    <property type="protein sequence ID" value="AFZ16423.1"/>
    <property type="molecule type" value="Genomic_DNA"/>
</dbReference>
<name>K9W864_9CYAN</name>
<dbReference type="PATRIC" id="fig|1173027.3.peg.558"/>
<evidence type="ECO:0000313" key="2">
    <source>
        <dbReference type="Proteomes" id="UP000010471"/>
    </source>
</evidence>